<name>W7X4L9_TETTS</name>
<evidence type="ECO:0000256" key="1">
    <source>
        <dbReference type="SAM" id="Coils"/>
    </source>
</evidence>
<proteinExistence type="predicted"/>
<dbReference type="PANTHER" id="PTHR32410">
    <property type="entry name" value="CYSTEINE/HISTIDINE-RICH C1 DOMAIN FAMILY PROTEIN"/>
    <property type="match status" value="1"/>
</dbReference>
<evidence type="ECO:0000256" key="2">
    <source>
        <dbReference type="SAM" id="MobiDB-lite"/>
    </source>
</evidence>
<keyword evidence="1" id="KW-0175">Coiled coil</keyword>
<accession>W7X4L9</accession>
<reference evidence="4" key="1">
    <citation type="journal article" date="2006" name="PLoS Biol.">
        <title>Macronuclear genome sequence of the ciliate Tetrahymena thermophila, a model eukaryote.</title>
        <authorList>
            <person name="Eisen J.A."/>
            <person name="Coyne R.S."/>
            <person name="Wu M."/>
            <person name="Wu D."/>
            <person name="Thiagarajan M."/>
            <person name="Wortman J.R."/>
            <person name="Badger J.H."/>
            <person name="Ren Q."/>
            <person name="Amedeo P."/>
            <person name="Jones K.M."/>
            <person name="Tallon L.J."/>
            <person name="Delcher A.L."/>
            <person name="Salzberg S.L."/>
            <person name="Silva J.C."/>
            <person name="Haas B.J."/>
            <person name="Majoros W.H."/>
            <person name="Farzad M."/>
            <person name="Carlton J.M."/>
            <person name="Smith R.K. Jr."/>
            <person name="Garg J."/>
            <person name="Pearlman R.E."/>
            <person name="Karrer K.M."/>
            <person name="Sun L."/>
            <person name="Manning G."/>
            <person name="Elde N.C."/>
            <person name="Turkewitz A.P."/>
            <person name="Asai D.J."/>
            <person name="Wilkes D.E."/>
            <person name="Wang Y."/>
            <person name="Cai H."/>
            <person name="Collins K."/>
            <person name="Stewart B.A."/>
            <person name="Lee S.R."/>
            <person name="Wilamowska K."/>
            <person name="Weinberg Z."/>
            <person name="Ruzzo W.L."/>
            <person name="Wloga D."/>
            <person name="Gaertig J."/>
            <person name="Frankel J."/>
            <person name="Tsao C.-C."/>
            <person name="Gorovsky M.A."/>
            <person name="Keeling P.J."/>
            <person name="Waller R.F."/>
            <person name="Patron N.J."/>
            <person name="Cherry J.M."/>
            <person name="Stover N.A."/>
            <person name="Krieger C.J."/>
            <person name="del Toro C."/>
            <person name="Ryder H.F."/>
            <person name="Williamson S.C."/>
            <person name="Barbeau R.A."/>
            <person name="Hamilton E.P."/>
            <person name="Orias E."/>
        </authorList>
    </citation>
    <scope>NUCLEOTIDE SEQUENCE [LARGE SCALE GENOMIC DNA]</scope>
    <source>
        <strain evidence="4">SB210</strain>
    </source>
</reference>
<feature type="coiled-coil region" evidence="1">
    <location>
        <begin position="189"/>
        <end position="237"/>
    </location>
</feature>
<dbReference type="EMBL" id="GG662299">
    <property type="protein sequence ID" value="EWS71318.1"/>
    <property type="molecule type" value="Genomic_DNA"/>
</dbReference>
<dbReference type="InParanoid" id="W7X4L9"/>
<evidence type="ECO:0000313" key="3">
    <source>
        <dbReference type="EMBL" id="EWS71318.1"/>
    </source>
</evidence>
<dbReference type="Proteomes" id="UP000009168">
    <property type="component" value="Unassembled WGS sequence"/>
</dbReference>
<dbReference type="InterPro" id="IPR053192">
    <property type="entry name" value="Vacuole_Formation_Reg"/>
</dbReference>
<sequence length="2469" mass="291943">MNFQINLSCSNHPQKKVEFFAYNQTSNKYELVCSRCISKLPKDFVTIDNEEVFSESQKYITNWPPLKNEQLQQQIQKKLENQDNQETKTDNPGKCDNQQLFTKMSEQFSTFLVDFEENLKKQPQGSQLIQQKYQEISQSKQLLSFIKQEVSKKEKFSGVSQDFKSFLQQRCQDNSTDKQLEQALIKQDKNAQEEQIVKLQQALKIFYNNYNNLPQKFSKIQRALDSQKKQQTKLEEENEMLSLFNEKKKPEDEQWFCNMNHFYQKCLGKKQRFTKEHFKHLLEFTLGKSQYCTKCSRVTKSYYWACQQCKYYLCLDCSQKKDQFNIFYDKLLNSRLQKNIREDKNEFGYFFVFAFKSDGNRFAYCDKCSRQLVDKKKYAWYSKSQQFLQCLVCFQGAADIFIDKNYYAKPDIPSTFFNPGYMQILQQNQQYVIEFFVNPANKSLKKDNQLPYIHFQVETQQNSKQQDSNKQNQNQPHKEYQIVKQSEFQGSLQKQIIPIQDNAINQSTNNINWSNSNSDNNNSNNLNNLNVNQKLDIPNSQINQVKQIKSTKQYDQQDQIIIINFSEFFKKNLNVQKKFPKIDFKHDLKFTENTGKNCKLCNRCINQYCWSCDLCQYYVCIECLSIETFTQFYQKLINSECDEKIGLHNHSKMQFKKFTNMYCGQCRKDSKTLLGWECSDPVNKCNFCVCLDCSSKFGEIMVDSIIYSSTPDIPVQTSQNQFQNQQDDENFMVVNFQEFFKKNLNIQKKFPKIDFKHDLTFAENAGKYCKLCNRSINQFCWSCDSCNYNVCLECISIETFTQYYQKLINSECDEKIGSHQHSKMQFKQFTKMECSSCRKDSKTLLGWDCSDPVNKCRYTVCIDCSSKFGEIMVDTKVYNSIHDSPVQSSQNKNINENQFQNQQDDEDFMIVNFQDFFKKNLNIQKKFPKIDFKHDLKFAENAGKYCKLCSRSIIQYCWSCDSCKYYVCIECISIETFTQYYQKLINSECDEKIGSHQHSKMQFKKFTKMECDSCRKDSKTLLGWKCSDPVNKCRYTVCIDCSSKFGEVMVDTKVYNSIPDTPIQSSQNMNINKGNNQSEYLYQNQQDDENFMIVNFQEFFKKNLSIHKKFPKIDFKHDLTFAENAGKYCKLCSRSIIQYCWSCDSCKYYVCIECISIETFTQYYQKLINSECDEKIGSHQHSKMQFKKFTKMECDSCRKDSKTLLGWQCSDPVNKCRYTVCIDCSSKFGEVMVDTKVYNSIHDTPVQSSQNMNIKEHQFQNQQDDEGFMIVNFQEFFKKNLNIQKKFPKIDFKHDLTFAENAGKYCKLCSRSIIQYCWSCDSCKYYVCIECISIETFTQYYYKLINSECDEKIGSHQHSKMQFKQFTKMECDSCRKDSKTLLGWQCSDPVNKCRYTVCIDCSSKFGEVMVDTKVYNSMPDTPVQSSQNKNINENQFQNQQDDENFMIVNFQDFFRKNLNIQKKFPKIDFKHDLTFSENAGKYCKLCNRSINQFCWSCDSCNYYVCIECVSIEPFNLYYQKLINSECDEKIKSHQHSKMQFKKFTKMECDSCRKDSKTLLGWECSDPVNKCRYTVCIDCSSKFGEVMVDTKVYNSMPDTPVQSSQNMNINEHQFQNQQDDEDFMIVNFQEFFKKNLNIHKKFPKIHFKHNLTFVENAGKYCKLCNRSIKHYCWSCDSCKYYVCIECISIESFNLYYQKLINSECDEKIGSHRHSKMQFKKFTKMDCDSCRKDSKTLLGWECSDPVNKCGYTVCIDCSSNFGDLMVDINIYKSISDFIPQIEDNEEDELVLDFQFLFKSLVNIKHRFYSLHYTHDLCLIQGQGKNCNLCWKSTLNVCWNCQECQLFVCLDCIPSTKLFRGLYDKLLNSEAEEDLRNFRHKNFIFTKNIKKESCTNCQDKRKAEYGWICREQGCGQFVCLNCSSNFQEINVNNSIGKQESNLITNIFKILKNKQNLTDSTIQEINQFNRDEEDEKIVLYSFDSIFKNNINLKNKSKYHNDHELELVISNEGYCKRCVTNTKGLYVWNCEQCKIKYCINCTTFESDLRYYYDKFINSEYDQVIKKHRHMKFVFRNNQKGKSIQCDLCNSRPSDQFYYWSCAICDDRFEICLRCSLTFGEVKIDQKIYQSSPDPPQRLAVQQKQQEEQKEEENIKLNINQYFQNCINSKQQFDSHNAHELVFSDIQKGTCRQCDRSLKSYSWRCEQCNYSLCLDCSSTVQSFKYFYNKIVKAQYEQQAHNHKHTSFSFVSFADGKSGKRCDICSRSLYYYGWKCGQCSFDLCLNCSGKFETVKLDLEVYKSQPSISQNQIKESEVTVINFKQFFQNCLNVRQIFDSHKDHELTFTNYQKGCCRKCDRQLKTYSWRCEPCNYSLCLDCTSTLKYFQFFYNKLVKSSYQQKIDKHNHQQIDFIQYPDGKSKRICDVCSKSIFYYGWKCPQCAYDVCLNCSGQYENLNINMEVYNSQPNVPQVFTSQ</sequence>
<dbReference type="OrthoDB" id="938199at2759"/>
<dbReference type="KEGG" id="tet:TTHERM_000326869"/>
<dbReference type="GeneID" id="24438460"/>
<protein>
    <submittedName>
        <fullName evidence="3">C1-like domain protein, putative</fullName>
    </submittedName>
</protein>
<dbReference type="RefSeq" id="XP_012656136.1">
    <property type="nucleotide sequence ID" value="XM_012800682.1"/>
</dbReference>
<keyword evidence="4" id="KW-1185">Reference proteome</keyword>
<feature type="region of interest" description="Disordered" evidence="2">
    <location>
        <begin position="508"/>
        <end position="529"/>
    </location>
</feature>
<organism evidence="3 4">
    <name type="scientific">Tetrahymena thermophila (strain SB210)</name>
    <dbReference type="NCBI Taxonomy" id="312017"/>
    <lineage>
        <taxon>Eukaryota</taxon>
        <taxon>Sar</taxon>
        <taxon>Alveolata</taxon>
        <taxon>Ciliophora</taxon>
        <taxon>Intramacronucleata</taxon>
        <taxon>Oligohymenophorea</taxon>
        <taxon>Hymenostomatida</taxon>
        <taxon>Tetrahymenina</taxon>
        <taxon>Tetrahymenidae</taxon>
        <taxon>Tetrahymena</taxon>
    </lineage>
</organism>
<gene>
    <name evidence="3" type="ORF">TTHERM_000326869</name>
</gene>
<evidence type="ECO:0000313" key="4">
    <source>
        <dbReference type="Proteomes" id="UP000009168"/>
    </source>
</evidence>